<dbReference type="Proteomes" id="UP000011682">
    <property type="component" value="Unassembled WGS sequence"/>
</dbReference>
<comment type="caution">
    <text evidence="2">The sequence shown here is derived from an EMBL/GenBank/DDBJ whole genome shotgun (WGS) entry which is preliminary data.</text>
</comment>
<accession>S9NZC5</accession>
<dbReference type="EMBL" id="ANAH02000066">
    <property type="protein sequence ID" value="EPX56206.1"/>
    <property type="molecule type" value="Genomic_DNA"/>
</dbReference>
<sequence length="120" mass="13659">MVTPRVVSLFERLSLQQEVQFIPARVEGHTEPYFILNALRVLRCIDEARCEEVRFWEPRHGVPEKVGQYRNVVGLKVDPAKMGDTPISRPWGWSGALIVTEGLKQAMEHEGLTGLRFTDA</sequence>
<organism evidence="2 3">
    <name type="scientific">Cystobacter fuscus (strain ATCC 25194 / DSM 2262 / NBRC 100088 / M29)</name>
    <dbReference type="NCBI Taxonomy" id="1242864"/>
    <lineage>
        <taxon>Bacteria</taxon>
        <taxon>Pseudomonadati</taxon>
        <taxon>Myxococcota</taxon>
        <taxon>Myxococcia</taxon>
        <taxon>Myxococcales</taxon>
        <taxon>Cystobacterineae</taxon>
        <taxon>Archangiaceae</taxon>
        <taxon>Cystobacter</taxon>
    </lineage>
</organism>
<dbReference type="AlphaFoldDB" id="S9NZC5"/>
<proteinExistence type="predicted"/>
<evidence type="ECO:0000313" key="2">
    <source>
        <dbReference type="EMBL" id="EPX56206.1"/>
    </source>
</evidence>
<reference evidence="2" key="1">
    <citation type="submission" date="2013-05" db="EMBL/GenBank/DDBJ databases">
        <title>Genome assembly of Cystobacter fuscus DSM 2262.</title>
        <authorList>
            <person name="Sharma G."/>
            <person name="Khatri I."/>
            <person name="Kaur C."/>
            <person name="Mayilraj S."/>
            <person name="Subramanian S."/>
        </authorList>
    </citation>
    <scope>NUCLEOTIDE SEQUENCE [LARGE SCALE GENOMIC DNA]</scope>
    <source>
        <strain evidence="2">DSM 2262</strain>
    </source>
</reference>
<feature type="domain" description="Immunity MXAN-0049 protein" evidence="1">
    <location>
        <begin position="2"/>
        <end position="120"/>
    </location>
</feature>
<dbReference type="eggNOG" id="ENOG5033CR9">
    <property type="taxonomic scope" value="Bacteria"/>
</dbReference>
<protein>
    <recommendedName>
        <fullName evidence="1">Immunity MXAN-0049 protein domain-containing protein</fullName>
    </recommendedName>
</protein>
<dbReference type="Pfam" id="PF07791">
    <property type="entry name" value="Imm11"/>
    <property type="match status" value="1"/>
</dbReference>
<dbReference type="InterPro" id="IPR012433">
    <property type="entry name" value="Imm11"/>
</dbReference>
<evidence type="ECO:0000259" key="1">
    <source>
        <dbReference type="Pfam" id="PF07791"/>
    </source>
</evidence>
<gene>
    <name evidence="2" type="ORF">D187_007548</name>
</gene>
<name>S9NZC5_CYSF2</name>
<evidence type="ECO:0000313" key="3">
    <source>
        <dbReference type="Proteomes" id="UP000011682"/>
    </source>
</evidence>
<keyword evidence="3" id="KW-1185">Reference proteome</keyword>